<dbReference type="Proteomes" id="UP000026960">
    <property type="component" value="Chromosome 2"/>
</dbReference>
<evidence type="ECO:0000313" key="4">
    <source>
        <dbReference type="Proteomes" id="UP000026960"/>
    </source>
</evidence>
<name>A0A0D3F6T7_9ORYZ</name>
<reference evidence="3" key="2">
    <citation type="submission" date="2015-03" db="UniProtKB">
        <authorList>
            <consortium name="EnsemblPlants"/>
        </authorList>
    </citation>
    <scope>IDENTIFICATION</scope>
</reference>
<dbReference type="Gramene" id="OBART02G21730.1">
    <property type="protein sequence ID" value="OBART02G21730.1"/>
    <property type="gene ID" value="OBART02G21730"/>
</dbReference>
<dbReference type="EnsemblPlants" id="OBART02G21730.1">
    <property type="protein sequence ID" value="OBART02G21730.1"/>
    <property type="gene ID" value="OBART02G21730"/>
</dbReference>
<feature type="compositionally biased region" description="Polar residues" evidence="1">
    <location>
        <begin position="75"/>
        <end position="88"/>
    </location>
</feature>
<accession>A0A0D3F6T7</accession>
<feature type="compositionally biased region" description="Basic and acidic residues" evidence="1">
    <location>
        <begin position="102"/>
        <end position="111"/>
    </location>
</feature>
<evidence type="ECO:0000313" key="3">
    <source>
        <dbReference type="EnsemblPlants" id="OBART02G21730.1"/>
    </source>
</evidence>
<sequence>MGAHCHQLAILVVLVLLASTPEVLAVRSLGVLAQTSSANASSAEQPRKLAEGNAAVAVTAAAAAAAAARFDTSTEKNTAATGSSSPSTVFDPDRMSKRRVRRGSDPIHNKC</sequence>
<dbReference type="InterPro" id="IPR038821">
    <property type="entry name" value="CLE45-like"/>
</dbReference>
<protein>
    <submittedName>
        <fullName evidence="3">Uncharacterized protein</fullName>
    </submittedName>
</protein>
<feature type="region of interest" description="Disordered" evidence="1">
    <location>
        <begin position="70"/>
        <end position="111"/>
    </location>
</feature>
<proteinExistence type="predicted"/>
<keyword evidence="2" id="KW-0732">Signal</keyword>
<dbReference type="AlphaFoldDB" id="A0A0D3F6T7"/>
<feature type="signal peptide" evidence="2">
    <location>
        <begin position="1"/>
        <end position="25"/>
    </location>
</feature>
<dbReference type="PANTHER" id="PTHR36726:SF3">
    <property type="entry name" value="CLE FAMILY OSCLE401 PROTEIN"/>
    <property type="match status" value="1"/>
</dbReference>
<evidence type="ECO:0000256" key="1">
    <source>
        <dbReference type="SAM" id="MobiDB-lite"/>
    </source>
</evidence>
<organism evidence="3">
    <name type="scientific">Oryza barthii</name>
    <dbReference type="NCBI Taxonomy" id="65489"/>
    <lineage>
        <taxon>Eukaryota</taxon>
        <taxon>Viridiplantae</taxon>
        <taxon>Streptophyta</taxon>
        <taxon>Embryophyta</taxon>
        <taxon>Tracheophyta</taxon>
        <taxon>Spermatophyta</taxon>
        <taxon>Magnoliopsida</taxon>
        <taxon>Liliopsida</taxon>
        <taxon>Poales</taxon>
        <taxon>Poaceae</taxon>
        <taxon>BOP clade</taxon>
        <taxon>Oryzoideae</taxon>
        <taxon>Oryzeae</taxon>
        <taxon>Oryzinae</taxon>
        <taxon>Oryza</taxon>
    </lineage>
</organism>
<evidence type="ECO:0000256" key="2">
    <source>
        <dbReference type="SAM" id="SignalP"/>
    </source>
</evidence>
<reference evidence="3" key="1">
    <citation type="journal article" date="2009" name="Rice">
        <title>De Novo Next Generation Sequencing of Plant Genomes.</title>
        <authorList>
            <person name="Rounsley S."/>
            <person name="Marri P.R."/>
            <person name="Yu Y."/>
            <person name="He R."/>
            <person name="Sisneros N."/>
            <person name="Goicoechea J.L."/>
            <person name="Lee S.J."/>
            <person name="Angelova A."/>
            <person name="Kudrna D."/>
            <person name="Luo M."/>
            <person name="Affourtit J."/>
            <person name="Desany B."/>
            <person name="Knight J."/>
            <person name="Niazi F."/>
            <person name="Egholm M."/>
            <person name="Wing R.A."/>
        </authorList>
    </citation>
    <scope>NUCLEOTIDE SEQUENCE [LARGE SCALE GENOMIC DNA]</scope>
    <source>
        <strain evidence="3">cv. IRGC 105608</strain>
    </source>
</reference>
<dbReference type="eggNOG" id="ENOG502R4CJ">
    <property type="taxonomic scope" value="Eukaryota"/>
</dbReference>
<feature type="chain" id="PRO_5002261451" evidence="2">
    <location>
        <begin position="26"/>
        <end position="111"/>
    </location>
</feature>
<dbReference type="PaxDb" id="65489-OBART02G21730.1"/>
<dbReference type="HOGENOM" id="CLU_164336_0_0_1"/>
<keyword evidence="4" id="KW-1185">Reference proteome</keyword>
<dbReference type="PANTHER" id="PTHR36726">
    <property type="entry name" value="CLAVATA3/ESR (CLE)-RELATED PROTEIN 45"/>
    <property type="match status" value="1"/>
</dbReference>